<accession>A0A4U9VJZ9</accession>
<dbReference type="EMBL" id="CABEEZ010000117">
    <property type="protein sequence ID" value="VTR47460.1"/>
    <property type="molecule type" value="Genomic_DNA"/>
</dbReference>
<evidence type="ECO:0000313" key="1">
    <source>
        <dbReference type="EMBL" id="VTR47460.1"/>
    </source>
</evidence>
<organism evidence="1">
    <name type="scientific">Serratia fonticola</name>
    <dbReference type="NCBI Taxonomy" id="47917"/>
    <lineage>
        <taxon>Bacteria</taxon>
        <taxon>Pseudomonadati</taxon>
        <taxon>Pseudomonadota</taxon>
        <taxon>Gammaproteobacteria</taxon>
        <taxon>Enterobacterales</taxon>
        <taxon>Yersiniaceae</taxon>
        <taxon>Serratia</taxon>
    </lineage>
</organism>
<protein>
    <submittedName>
        <fullName evidence="1">Uncharacterized protein</fullName>
    </submittedName>
</protein>
<dbReference type="AlphaFoldDB" id="A0A4U9VJZ9"/>
<sequence length="156" mass="17488">MGEMHLHFRIAVLILCFQFQAVDQQLVGFVIQAKRQIRRKRPRARSAAVFDRRSGPATRQRSSLLRLAFIRNHCLHLCCTISRLIITDHKCCFFQGKGQYGGNKKAGERPPATTTLQNYSALNQSSALSQVSWSISSIRSLSVLAPPITERPLAPA</sequence>
<gene>
    <name evidence="1" type="ORF">NCTC12965_05519</name>
</gene>
<reference evidence="1" key="1">
    <citation type="submission" date="2019-05" db="EMBL/GenBank/DDBJ databases">
        <authorList>
            <consortium name="Pathogen Informatics"/>
        </authorList>
    </citation>
    <scope>NUCLEOTIDE SEQUENCE [LARGE SCALE GENOMIC DNA]</scope>
    <source>
        <strain evidence="1">NCTC12965</strain>
    </source>
</reference>
<proteinExistence type="predicted"/>
<name>A0A4U9VJZ9_SERFO</name>